<dbReference type="EMBL" id="FQZT01000001">
    <property type="protein sequence ID" value="SHI45049.1"/>
    <property type="molecule type" value="Genomic_DNA"/>
</dbReference>
<feature type="transmembrane region" description="Helical" evidence="11">
    <location>
        <begin position="12"/>
        <end position="34"/>
    </location>
</feature>
<evidence type="ECO:0000256" key="4">
    <source>
        <dbReference type="ARBA" id="ARBA00022553"/>
    </source>
</evidence>
<comment type="subcellular location">
    <subcellularLocation>
        <location evidence="2">Membrane</location>
    </subcellularLocation>
</comment>
<feature type="domain" description="Response regulatory" evidence="13">
    <location>
        <begin position="1029"/>
        <end position="1144"/>
    </location>
</feature>
<dbReference type="InterPro" id="IPR011006">
    <property type="entry name" value="CheY-like_superfamily"/>
</dbReference>
<keyword evidence="11" id="KW-0472">Membrane</keyword>
<dbReference type="Pfam" id="PF00672">
    <property type="entry name" value="HAMP"/>
    <property type="match status" value="1"/>
</dbReference>
<evidence type="ECO:0000256" key="3">
    <source>
        <dbReference type="ARBA" id="ARBA00012438"/>
    </source>
</evidence>
<dbReference type="InterPro" id="IPR003661">
    <property type="entry name" value="HisK_dim/P_dom"/>
</dbReference>
<gene>
    <name evidence="16" type="ORF">SAMN02745165_00078</name>
</gene>
<dbReference type="Gene3D" id="3.30.450.20">
    <property type="entry name" value="PAS domain"/>
    <property type="match status" value="3"/>
</dbReference>
<dbReference type="PROSITE" id="PS50109">
    <property type="entry name" value="HIS_KIN"/>
    <property type="match status" value="1"/>
</dbReference>
<evidence type="ECO:0000256" key="2">
    <source>
        <dbReference type="ARBA" id="ARBA00004370"/>
    </source>
</evidence>
<feature type="domain" description="PAS" evidence="14">
    <location>
        <begin position="642"/>
        <end position="682"/>
    </location>
</feature>
<dbReference type="InterPro" id="IPR003594">
    <property type="entry name" value="HATPase_dom"/>
</dbReference>
<dbReference type="GO" id="GO:0016020">
    <property type="term" value="C:membrane"/>
    <property type="evidence" value="ECO:0007669"/>
    <property type="project" value="UniProtKB-SubCell"/>
</dbReference>
<dbReference type="PRINTS" id="PR00344">
    <property type="entry name" value="BCTRLSENSOR"/>
</dbReference>
<dbReference type="InterPro" id="IPR003660">
    <property type="entry name" value="HAMP_dom"/>
</dbReference>
<evidence type="ECO:0000313" key="17">
    <source>
        <dbReference type="Proteomes" id="UP000184171"/>
    </source>
</evidence>
<evidence type="ECO:0000259" key="15">
    <source>
        <dbReference type="PROSITE" id="PS50885"/>
    </source>
</evidence>
<dbReference type="Pfam" id="PF13426">
    <property type="entry name" value="PAS_9"/>
    <property type="match status" value="1"/>
</dbReference>
<dbReference type="GO" id="GO:0005524">
    <property type="term" value="F:ATP binding"/>
    <property type="evidence" value="ECO:0007669"/>
    <property type="project" value="UniProtKB-KW"/>
</dbReference>
<dbReference type="InterPro" id="IPR000014">
    <property type="entry name" value="PAS"/>
</dbReference>
<dbReference type="Pfam" id="PF00072">
    <property type="entry name" value="Response_reg"/>
    <property type="match status" value="1"/>
</dbReference>
<feature type="domain" description="Histidine kinase" evidence="12">
    <location>
        <begin position="786"/>
        <end position="1009"/>
    </location>
</feature>
<protein>
    <recommendedName>
        <fullName evidence="3">histidine kinase</fullName>
        <ecNumber evidence="3">2.7.13.3</ecNumber>
    </recommendedName>
</protein>
<evidence type="ECO:0000256" key="1">
    <source>
        <dbReference type="ARBA" id="ARBA00000085"/>
    </source>
</evidence>
<dbReference type="GO" id="GO:0006355">
    <property type="term" value="P:regulation of DNA-templated transcription"/>
    <property type="evidence" value="ECO:0007669"/>
    <property type="project" value="InterPro"/>
</dbReference>
<dbReference type="SUPFAM" id="SSF55874">
    <property type="entry name" value="ATPase domain of HSP90 chaperone/DNA topoisomerase II/histidine kinase"/>
    <property type="match status" value="1"/>
</dbReference>
<dbReference type="PROSITE" id="PS50885">
    <property type="entry name" value="HAMP"/>
    <property type="match status" value="1"/>
</dbReference>
<keyword evidence="9" id="KW-0902">Two-component regulatory system</keyword>
<keyword evidence="8" id="KW-0067">ATP-binding</keyword>
<accession>A0A1M6B8I3</accession>
<sequence length="1147" mass="127052">MKIDYSLKDALSWRFVVVSILPLLIVSIVSFDFFSRETEHRLTHENQSAAESIAAKIALDLQEPHVLVREIGRFCKFFPAKLTGCNSYLDQIVNDNHSIDSVFVLNAVGRVVATGLPIDFRKSPADYIGQDFSLLPQVKNVRSGSGVAWSEAFFSQEDGRISVALTNKIDEGLIVAYVNVDHLNQRFMPLPGQQPAHLLLLDHSGQLVFQFPQAAAPELLDLQHLEPAKSALTGGQHTAHYELGGKDYLGTAIQMPDVGWVVLYGQEYSGLLGIVWRLKIILVSSLMLAFVLASLWSRTLARKIVRPISDLAQSAESFAEGDYRHPLPYGNHLEIDCLSDSFRLMRQTIDEREKLLLQNKEYFSRLFNGVTDAILVSKRFTDGTPGSFVEVNDVACRLLGYSRQELLEKTPYNLNRISQDDPEEFRRVLDEITEKEQVLFKTELLTSNGDWLPVEIGCQLFELDGQQVFFSVARDITLREKYESSIKTLVRSTVGLTGQDCLDEIVQNLCDWLNADGASIGLVSGERMKIQAGCLHGELKNPFSLQLAGTPYKEILDGNYIFHTEDAASRYPALSQFKLAGIQSFIGIPMVGHNGQILGAVSAFSRNAMIAVPHVEELLSVIASRAAAECERLDYVRELAHSEEMLRTLFNSTAEAIVGIDLSGECVFCNPSTLRMLGYDDEAELIGESFCELVDNERMRELIGSDSTCPFMTAIESEEKLTGSDGVLKRKDGREVPVEFWGHRMMRDGELIGGVITFIDISRRRTLEKQLQHSQRMEAVGTLTGGIAHDFNNILTVISGYAGLLQSLYADDRQLLPKISKIAEAADRGSKLTHGLLAYSRKKTGPLTPVDLNRLVLNVQDLFGKAIGEHIEKQLTLSKQQLFVQADTSQLEQVLVNLATNARDAMPGGGVLKISTEPASIDKDFCQVHGYGEPGNYALIKVEDTGIGMSPNVLQNIFDPFFTTKDTGKGTGLGLAIAWGIVKQHKGYILVDSKDGEGSCFSIYLPLTNKRPLQKPAVDTGHLPGGTETVLLVEDDPQVLETTFNILHSVGYKVLTGNCAESALAILDERKEELDLILSDVVMPGIKGIEFYQEIRKRTELPVIFISGYTFDALRDQGLVGDDIILLNKPISPFSLLTKIRDVIDLK</sequence>
<evidence type="ECO:0000256" key="5">
    <source>
        <dbReference type="ARBA" id="ARBA00022679"/>
    </source>
</evidence>
<evidence type="ECO:0000259" key="14">
    <source>
        <dbReference type="PROSITE" id="PS50112"/>
    </source>
</evidence>
<evidence type="ECO:0000256" key="7">
    <source>
        <dbReference type="ARBA" id="ARBA00022777"/>
    </source>
</evidence>
<evidence type="ECO:0000256" key="11">
    <source>
        <dbReference type="SAM" id="Phobius"/>
    </source>
</evidence>
<dbReference type="InterPro" id="IPR005467">
    <property type="entry name" value="His_kinase_dom"/>
</dbReference>
<dbReference type="NCBIfam" id="TIGR00229">
    <property type="entry name" value="sensory_box"/>
    <property type="match status" value="2"/>
</dbReference>
<comment type="catalytic activity">
    <reaction evidence="1">
        <text>ATP + protein L-histidine = ADP + protein N-phospho-L-histidine.</text>
        <dbReference type="EC" id="2.7.13.3"/>
    </reaction>
</comment>
<evidence type="ECO:0000256" key="8">
    <source>
        <dbReference type="ARBA" id="ARBA00022840"/>
    </source>
</evidence>
<dbReference type="CDD" id="cd00082">
    <property type="entry name" value="HisKA"/>
    <property type="match status" value="1"/>
</dbReference>
<keyword evidence="7" id="KW-0418">Kinase</keyword>
<dbReference type="GO" id="GO:0000155">
    <property type="term" value="F:phosphorelay sensor kinase activity"/>
    <property type="evidence" value="ECO:0007669"/>
    <property type="project" value="InterPro"/>
</dbReference>
<dbReference type="Pfam" id="PF01590">
    <property type="entry name" value="GAF"/>
    <property type="match status" value="1"/>
</dbReference>
<evidence type="ECO:0000256" key="9">
    <source>
        <dbReference type="ARBA" id="ARBA00023012"/>
    </source>
</evidence>
<keyword evidence="6" id="KW-0547">Nucleotide-binding</keyword>
<dbReference type="EC" id="2.7.13.3" evidence="3"/>
<dbReference type="SMART" id="SM00387">
    <property type="entry name" value="HATPase_c"/>
    <property type="match status" value="1"/>
</dbReference>
<dbReference type="Proteomes" id="UP000184171">
    <property type="component" value="Unassembled WGS sequence"/>
</dbReference>
<dbReference type="SUPFAM" id="SSF55781">
    <property type="entry name" value="GAF domain-like"/>
    <property type="match status" value="1"/>
</dbReference>
<feature type="domain" description="HAMP" evidence="15">
    <location>
        <begin position="302"/>
        <end position="354"/>
    </location>
</feature>
<dbReference type="InterPro" id="IPR036890">
    <property type="entry name" value="HATPase_C_sf"/>
</dbReference>
<dbReference type="PANTHER" id="PTHR43065:SF42">
    <property type="entry name" value="TWO-COMPONENT SENSOR PPRA"/>
    <property type="match status" value="1"/>
</dbReference>
<evidence type="ECO:0000256" key="10">
    <source>
        <dbReference type="PROSITE-ProRule" id="PRU00169"/>
    </source>
</evidence>
<dbReference type="SUPFAM" id="SSF47384">
    <property type="entry name" value="Homodimeric domain of signal transducing histidine kinase"/>
    <property type="match status" value="1"/>
</dbReference>
<dbReference type="SMART" id="SM00091">
    <property type="entry name" value="PAS"/>
    <property type="match status" value="2"/>
</dbReference>
<dbReference type="SUPFAM" id="SSF158472">
    <property type="entry name" value="HAMP domain-like"/>
    <property type="match status" value="1"/>
</dbReference>
<keyword evidence="11" id="KW-0812">Transmembrane</keyword>
<dbReference type="Gene3D" id="3.30.450.40">
    <property type="match status" value="1"/>
</dbReference>
<dbReference type="Gene3D" id="6.10.340.10">
    <property type="match status" value="1"/>
</dbReference>
<dbReference type="Gene3D" id="1.10.287.130">
    <property type="match status" value="1"/>
</dbReference>
<dbReference type="SMART" id="SM00388">
    <property type="entry name" value="HisKA"/>
    <property type="match status" value="1"/>
</dbReference>
<dbReference type="CDD" id="cd18773">
    <property type="entry name" value="PDC1_HK_sensor"/>
    <property type="match status" value="1"/>
</dbReference>
<dbReference type="SMART" id="SM00065">
    <property type="entry name" value="GAF"/>
    <property type="match status" value="1"/>
</dbReference>
<dbReference type="InterPro" id="IPR004358">
    <property type="entry name" value="Sig_transdc_His_kin-like_C"/>
</dbReference>
<evidence type="ECO:0000256" key="6">
    <source>
        <dbReference type="ARBA" id="ARBA00022741"/>
    </source>
</evidence>
<proteinExistence type="predicted"/>
<keyword evidence="4 10" id="KW-0597">Phosphoprotein</keyword>
<dbReference type="PROSITE" id="PS50110">
    <property type="entry name" value="RESPONSE_REGULATORY"/>
    <property type="match status" value="1"/>
</dbReference>
<dbReference type="STRING" id="1122189.SAMN02745165_00078"/>
<dbReference type="RefSeq" id="WP_072904773.1">
    <property type="nucleotide sequence ID" value="NZ_FQZT01000001.1"/>
</dbReference>
<evidence type="ECO:0000259" key="12">
    <source>
        <dbReference type="PROSITE" id="PS50109"/>
    </source>
</evidence>
<dbReference type="PROSITE" id="PS50112">
    <property type="entry name" value="PAS"/>
    <property type="match status" value="2"/>
</dbReference>
<dbReference type="InterPro" id="IPR003018">
    <property type="entry name" value="GAF"/>
</dbReference>
<dbReference type="CDD" id="cd06225">
    <property type="entry name" value="HAMP"/>
    <property type="match status" value="1"/>
</dbReference>
<dbReference type="Pfam" id="PF02518">
    <property type="entry name" value="HATPase_c"/>
    <property type="match status" value="1"/>
</dbReference>
<dbReference type="SMART" id="SM00304">
    <property type="entry name" value="HAMP"/>
    <property type="match status" value="1"/>
</dbReference>
<dbReference type="InterPro" id="IPR035965">
    <property type="entry name" value="PAS-like_dom_sf"/>
</dbReference>
<keyword evidence="5" id="KW-0808">Transferase</keyword>
<dbReference type="Gene3D" id="3.30.565.10">
    <property type="entry name" value="Histidine kinase-like ATPase, C-terminal domain"/>
    <property type="match status" value="1"/>
</dbReference>
<name>A0A1M6B8I3_MALRU</name>
<keyword evidence="17" id="KW-1185">Reference proteome</keyword>
<dbReference type="AlphaFoldDB" id="A0A1M6B8I3"/>
<dbReference type="OrthoDB" id="9761263at2"/>
<dbReference type="InterPro" id="IPR029016">
    <property type="entry name" value="GAF-like_dom_sf"/>
</dbReference>
<dbReference type="InterPro" id="IPR013767">
    <property type="entry name" value="PAS_fold"/>
</dbReference>
<dbReference type="SMART" id="SM00448">
    <property type="entry name" value="REC"/>
    <property type="match status" value="1"/>
</dbReference>
<dbReference type="SUPFAM" id="SSF55785">
    <property type="entry name" value="PYP-like sensor domain (PAS domain)"/>
    <property type="match status" value="2"/>
</dbReference>
<dbReference type="Pfam" id="PF00989">
    <property type="entry name" value="PAS"/>
    <property type="match status" value="1"/>
</dbReference>
<dbReference type="Gene3D" id="3.40.50.2300">
    <property type="match status" value="1"/>
</dbReference>
<dbReference type="CDD" id="cd00130">
    <property type="entry name" value="PAS"/>
    <property type="match status" value="2"/>
</dbReference>
<dbReference type="InterPro" id="IPR036097">
    <property type="entry name" value="HisK_dim/P_sf"/>
</dbReference>
<organism evidence="16 17">
    <name type="scientific">Malonomonas rubra DSM 5091</name>
    <dbReference type="NCBI Taxonomy" id="1122189"/>
    <lineage>
        <taxon>Bacteria</taxon>
        <taxon>Pseudomonadati</taxon>
        <taxon>Thermodesulfobacteriota</taxon>
        <taxon>Desulfuromonadia</taxon>
        <taxon>Desulfuromonadales</taxon>
        <taxon>Geopsychrobacteraceae</taxon>
        <taxon>Malonomonas</taxon>
    </lineage>
</organism>
<dbReference type="SUPFAM" id="SSF52172">
    <property type="entry name" value="CheY-like"/>
    <property type="match status" value="1"/>
</dbReference>
<feature type="domain" description="PAS" evidence="14">
    <location>
        <begin position="359"/>
        <end position="436"/>
    </location>
</feature>
<keyword evidence="11" id="KW-1133">Transmembrane helix</keyword>
<feature type="modified residue" description="4-aspartylphosphate" evidence="10">
    <location>
        <position position="1080"/>
    </location>
</feature>
<dbReference type="Pfam" id="PF00512">
    <property type="entry name" value="HisKA"/>
    <property type="match status" value="1"/>
</dbReference>
<dbReference type="InterPro" id="IPR001789">
    <property type="entry name" value="Sig_transdc_resp-reg_receiver"/>
</dbReference>
<reference evidence="16 17" key="1">
    <citation type="submission" date="2016-11" db="EMBL/GenBank/DDBJ databases">
        <authorList>
            <person name="Jaros S."/>
            <person name="Januszkiewicz K."/>
            <person name="Wedrychowicz H."/>
        </authorList>
    </citation>
    <scope>NUCLEOTIDE SEQUENCE [LARGE SCALE GENOMIC DNA]</scope>
    <source>
        <strain evidence="16 17">DSM 5091</strain>
    </source>
</reference>
<feature type="transmembrane region" description="Helical" evidence="11">
    <location>
        <begin position="278"/>
        <end position="296"/>
    </location>
</feature>
<evidence type="ECO:0000259" key="13">
    <source>
        <dbReference type="PROSITE" id="PS50110"/>
    </source>
</evidence>
<evidence type="ECO:0000313" key="16">
    <source>
        <dbReference type="EMBL" id="SHI45049.1"/>
    </source>
</evidence>
<dbReference type="PANTHER" id="PTHR43065">
    <property type="entry name" value="SENSOR HISTIDINE KINASE"/>
    <property type="match status" value="1"/>
</dbReference>